<dbReference type="AlphaFoldDB" id="A0AAD7L5N5"/>
<dbReference type="KEGG" id="qsa:O6P43_027995"/>
<evidence type="ECO:0000313" key="2">
    <source>
        <dbReference type="Proteomes" id="UP001163823"/>
    </source>
</evidence>
<keyword evidence="2" id="KW-1185">Reference proteome</keyword>
<sequence length="91" mass="10261">MNFPSSPQQNHGYVGNNDYVRNNRTFDIYIATCSQQNCSNLIVGGFSGLTQPLRLFPCRTETISNNQTLILKTLKLAHHLIVDPDTFGFNK</sequence>
<dbReference type="EMBL" id="JARAOO010000011">
    <property type="protein sequence ID" value="KAJ7952038.1"/>
    <property type="molecule type" value="Genomic_DNA"/>
</dbReference>
<gene>
    <name evidence="1" type="ORF">O6P43_027995</name>
</gene>
<evidence type="ECO:0000313" key="1">
    <source>
        <dbReference type="EMBL" id="KAJ7952038.1"/>
    </source>
</evidence>
<proteinExistence type="predicted"/>
<comment type="caution">
    <text evidence="1">The sequence shown here is derived from an EMBL/GenBank/DDBJ whole genome shotgun (WGS) entry which is preliminary data.</text>
</comment>
<organism evidence="1 2">
    <name type="scientific">Quillaja saponaria</name>
    <name type="common">Soap bark tree</name>
    <dbReference type="NCBI Taxonomy" id="32244"/>
    <lineage>
        <taxon>Eukaryota</taxon>
        <taxon>Viridiplantae</taxon>
        <taxon>Streptophyta</taxon>
        <taxon>Embryophyta</taxon>
        <taxon>Tracheophyta</taxon>
        <taxon>Spermatophyta</taxon>
        <taxon>Magnoliopsida</taxon>
        <taxon>eudicotyledons</taxon>
        <taxon>Gunneridae</taxon>
        <taxon>Pentapetalae</taxon>
        <taxon>rosids</taxon>
        <taxon>fabids</taxon>
        <taxon>Fabales</taxon>
        <taxon>Quillajaceae</taxon>
        <taxon>Quillaja</taxon>
    </lineage>
</organism>
<reference evidence="1" key="1">
    <citation type="journal article" date="2023" name="Science">
        <title>Elucidation of the pathway for biosynthesis of saponin adjuvants from the soapbark tree.</title>
        <authorList>
            <person name="Reed J."/>
            <person name="Orme A."/>
            <person name="El-Demerdash A."/>
            <person name="Owen C."/>
            <person name="Martin L.B.B."/>
            <person name="Misra R.C."/>
            <person name="Kikuchi S."/>
            <person name="Rejzek M."/>
            <person name="Martin A.C."/>
            <person name="Harkess A."/>
            <person name="Leebens-Mack J."/>
            <person name="Louveau T."/>
            <person name="Stephenson M.J."/>
            <person name="Osbourn A."/>
        </authorList>
    </citation>
    <scope>NUCLEOTIDE SEQUENCE</scope>
    <source>
        <strain evidence="1">S10</strain>
    </source>
</reference>
<dbReference type="Proteomes" id="UP001163823">
    <property type="component" value="Chromosome 11"/>
</dbReference>
<name>A0AAD7L5N5_QUISA</name>
<protein>
    <submittedName>
        <fullName evidence="1">Uncharacterized protein</fullName>
    </submittedName>
</protein>
<accession>A0AAD7L5N5</accession>